<feature type="signal peptide" evidence="21">
    <location>
        <begin position="1"/>
        <end position="25"/>
    </location>
</feature>
<reference evidence="23 24" key="1">
    <citation type="journal article" date="2018" name="PLoS Genet.">
        <title>Population sequencing reveals clonal diversity and ancestral inbreeding in the grapevine cultivar Chardonnay.</title>
        <authorList>
            <person name="Roach M.J."/>
            <person name="Johnson D.L."/>
            <person name="Bohlmann J."/>
            <person name="van Vuuren H.J."/>
            <person name="Jones S.J."/>
            <person name="Pretorius I.S."/>
            <person name="Schmidt S.A."/>
            <person name="Borneman A.R."/>
        </authorList>
    </citation>
    <scope>NUCLEOTIDE SEQUENCE [LARGE SCALE GENOMIC DNA]</scope>
    <source>
        <strain evidence="24">cv. Chardonnay</strain>
        <tissue evidence="23">Leaf</tissue>
    </source>
</reference>
<dbReference type="AlphaFoldDB" id="A0A438D5V2"/>
<dbReference type="EMBL" id="QGNW01001787">
    <property type="protein sequence ID" value="RVW30806.1"/>
    <property type="molecule type" value="Genomic_DNA"/>
</dbReference>
<keyword evidence="14 20" id="KW-1133">Transmembrane helix</keyword>
<feature type="binding site" evidence="18">
    <location>
        <position position="353"/>
    </location>
    <ligand>
        <name>ATP</name>
        <dbReference type="ChEBI" id="CHEBI:30616"/>
    </ligand>
</feature>
<evidence type="ECO:0000259" key="22">
    <source>
        <dbReference type="PROSITE" id="PS50011"/>
    </source>
</evidence>
<evidence type="ECO:0000256" key="14">
    <source>
        <dbReference type="ARBA" id="ARBA00022989"/>
    </source>
</evidence>
<dbReference type="InterPro" id="IPR050528">
    <property type="entry name" value="L-type_Lectin-RKs"/>
</dbReference>
<feature type="region of interest" description="Disordered" evidence="19">
    <location>
        <begin position="622"/>
        <end position="652"/>
    </location>
</feature>
<keyword evidence="5" id="KW-1003">Cell membrane</keyword>
<dbReference type="Pfam" id="PF00139">
    <property type="entry name" value="Lectin_legB"/>
    <property type="match status" value="1"/>
</dbReference>
<accession>A0A438D5V2</accession>
<keyword evidence="7" id="KW-0808">Transferase</keyword>
<organism evidence="23 24">
    <name type="scientific">Vitis vinifera</name>
    <name type="common">Grape</name>
    <dbReference type="NCBI Taxonomy" id="29760"/>
    <lineage>
        <taxon>Eukaryota</taxon>
        <taxon>Viridiplantae</taxon>
        <taxon>Streptophyta</taxon>
        <taxon>Embryophyta</taxon>
        <taxon>Tracheophyta</taxon>
        <taxon>Spermatophyta</taxon>
        <taxon>Magnoliopsida</taxon>
        <taxon>eudicotyledons</taxon>
        <taxon>Gunneridae</taxon>
        <taxon>Pentapetalae</taxon>
        <taxon>rosids</taxon>
        <taxon>Vitales</taxon>
        <taxon>Vitaceae</taxon>
        <taxon>Viteae</taxon>
        <taxon>Vitis</taxon>
    </lineage>
</organism>
<dbReference type="PROSITE" id="PS00108">
    <property type="entry name" value="PROTEIN_KINASE_ST"/>
    <property type="match status" value="1"/>
</dbReference>
<dbReference type="InterPro" id="IPR001220">
    <property type="entry name" value="Legume_lectin_dom"/>
</dbReference>
<comment type="caution">
    <text evidence="23">The sequence shown here is derived from an EMBL/GenBank/DDBJ whole genome shotgun (WGS) entry which is preliminary data.</text>
</comment>
<evidence type="ECO:0000256" key="18">
    <source>
        <dbReference type="PROSITE-ProRule" id="PRU10141"/>
    </source>
</evidence>
<evidence type="ECO:0000256" key="19">
    <source>
        <dbReference type="SAM" id="MobiDB-lite"/>
    </source>
</evidence>
<dbReference type="Gene3D" id="3.30.200.20">
    <property type="entry name" value="Phosphorylase Kinase, domain 1"/>
    <property type="match status" value="1"/>
</dbReference>
<dbReference type="InterPro" id="IPR000985">
    <property type="entry name" value="Lectin_LegA_CS"/>
</dbReference>
<dbReference type="GO" id="GO:0005886">
    <property type="term" value="C:plasma membrane"/>
    <property type="evidence" value="ECO:0007669"/>
    <property type="project" value="UniProtKB-SubCell"/>
</dbReference>
<evidence type="ECO:0000313" key="24">
    <source>
        <dbReference type="Proteomes" id="UP000288805"/>
    </source>
</evidence>
<dbReference type="GO" id="GO:0030246">
    <property type="term" value="F:carbohydrate binding"/>
    <property type="evidence" value="ECO:0007669"/>
    <property type="project" value="UniProtKB-KW"/>
</dbReference>
<dbReference type="PROSITE" id="PS50011">
    <property type="entry name" value="PROTEIN_KINASE_DOM"/>
    <property type="match status" value="1"/>
</dbReference>
<name>A0A438D5V2_VITVI</name>
<dbReference type="Gene3D" id="2.60.120.200">
    <property type="match status" value="1"/>
</dbReference>
<keyword evidence="8 20" id="KW-0812">Transmembrane</keyword>
<keyword evidence="6" id="KW-0723">Serine/threonine-protein kinase</keyword>
<evidence type="ECO:0000256" key="8">
    <source>
        <dbReference type="ARBA" id="ARBA00022692"/>
    </source>
</evidence>
<dbReference type="PROSITE" id="PS00307">
    <property type="entry name" value="LECTIN_LEGUME_BETA"/>
    <property type="match status" value="1"/>
</dbReference>
<evidence type="ECO:0000256" key="12">
    <source>
        <dbReference type="ARBA" id="ARBA00022777"/>
    </source>
</evidence>
<gene>
    <name evidence="23" type="primary">LECRKS5_0</name>
    <name evidence="23" type="ORF">CK203_077138</name>
</gene>
<keyword evidence="15 20" id="KW-0472">Membrane</keyword>
<evidence type="ECO:0000256" key="4">
    <source>
        <dbReference type="ARBA" id="ARBA00012513"/>
    </source>
</evidence>
<dbReference type="PROSITE" id="PS00107">
    <property type="entry name" value="PROTEIN_KINASE_ATP"/>
    <property type="match status" value="1"/>
</dbReference>
<dbReference type="FunFam" id="2.60.120.200:FF:000198">
    <property type="entry name" value="Probable L-type lectin-domain containing receptor kinase S.5"/>
    <property type="match status" value="1"/>
</dbReference>
<evidence type="ECO:0000256" key="16">
    <source>
        <dbReference type="ARBA" id="ARBA00023170"/>
    </source>
</evidence>
<dbReference type="Pfam" id="PF00069">
    <property type="entry name" value="Pkinase"/>
    <property type="match status" value="1"/>
</dbReference>
<evidence type="ECO:0000256" key="3">
    <source>
        <dbReference type="ARBA" id="ARBA00010217"/>
    </source>
</evidence>
<evidence type="ECO:0000256" key="15">
    <source>
        <dbReference type="ARBA" id="ARBA00023136"/>
    </source>
</evidence>
<dbReference type="FunFam" id="1.10.510.10:FF:000626">
    <property type="entry name" value="probable L-type lectin-domain containing receptor kinase S.5"/>
    <property type="match status" value="1"/>
</dbReference>
<sequence>MGFSSMVKSLLLATLLLGAIAQARCFTFNFTSFNEDNEEDLILENSLIRFGAIQVTDDATNVTLLKNLYGRALYKNPFRFGSKSKDKASFNSTFVLNISNRTDPGGEGLAFILTGRTDLPQNSHGQWLGIVNESTNGSATAKIVAVEFDTRKSYPEDLDDNHVGLDVNSIYSITQQSLQSIKLVSGDNITVKVEYDGELLKVFVGENTSTPVISETIDLVTHLPEKVYVGFSASTGNDTELNCVKSWEFSGLDLYKEDPNLLWVWIIVPAVLVLFFVFVFLYWKWKCKGEVPVEEVEDDREVEICIQGSSTAPRKFRLEELKAATENFKNKLGEGGFGTVYEGFLENKAVAVKRFSRDAREGKQDFIAEVTTIGNLNHKNLVKLLGWCSERNELILVYEFMPNKSLDKFIFCNQNPGPETDQITLNWGKRYRIINGVAQALDYLHNGCEKRVLHRDIKASNIMLDSEFNARLGDFGLARTIHCSDQTHHSTKAVAGTPGYMAPESILTWRATVETDIYAFGVLVLEVVSGRSPRDQSKKNKYTSLVDWAWENYSRERIVDVVDLHLNGDFNKEEAECVLILALACCHPNPYQRPSTKTALRVLTGEVAPPLIPKAKPSFMWPAMEPPSFNEDSKDYTLGGDQPSPFAEPSGR</sequence>
<evidence type="ECO:0000256" key="20">
    <source>
        <dbReference type="SAM" id="Phobius"/>
    </source>
</evidence>
<dbReference type="GO" id="GO:0005524">
    <property type="term" value="F:ATP binding"/>
    <property type="evidence" value="ECO:0007669"/>
    <property type="project" value="UniProtKB-UniRule"/>
</dbReference>
<evidence type="ECO:0000256" key="11">
    <source>
        <dbReference type="ARBA" id="ARBA00022741"/>
    </source>
</evidence>
<evidence type="ECO:0000256" key="21">
    <source>
        <dbReference type="SAM" id="SignalP"/>
    </source>
</evidence>
<evidence type="ECO:0000256" key="1">
    <source>
        <dbReference type="ARBA" id="ARBA00004251"/>
    </source>
</evidence>
<dbReference type="PROSITE" id="PS00308">
    <property type="entry name" value="LECTIN_LEGUME_ALPHA"/>
    <property type="match status" value="1"/>
</dbReference>
<keyword evidence="11 18" id="KW-0547">Nucleotide-binding</keyword>
<evidence type="ECO:0000313" key="23">
    <source>
        <dbReference type="EMBL" id="RVW30806.1"/>
    </source>
</evidence>
<dbReference type="GO" id="GO:0004674">
    <property type="term" value="F:protein serine/threonine kinase activity"/>
    <property type="evidence" value="ECO:0007669"/>
    <property type="project" value="UniProtKB-KW"/>
</dbReference>
<evidence type="ECO:0000256" key="5">
    <source>
        <dbReference type="ARBA" id="ARBA00022475"/>
    </source>
</evidence>
<comment type="similarity">
    <text evidence="3">In the C-terminal section; belongs to the protein kinase superfamily. Ser/Thr protein kinase family.</text>
</comment>
<dbReference type="InterPro" id="IPR013320">
    <property type="entry name" value="ConA-like_dom_sf"/>
</dbReference>
<keyword evidence="10 23" id="KW-0430">Lectin</keyword>
<protein>
    <recommendedName>
        <fullName evidence="4">non-specific serine/threonine protein kinase</fullName>
        <ecNumber evidence="4">2.7.11.1</ecNumber>
    </recommendedName>
</protein>
<evidence type="ECO:0000256" key="10">
    <source>
        <dbReference type="ARBA" id="ARBA00022734"/>
    </source>
</evidence>
<dbReference type="InterPro" id="IPR017441">
    <property type="entry name" value="Protein_kinase_ATP_BS"/>
</dbReference>
<dbReference type="InterPro" id="IPR008271">
    <property type="entry name" value="Ser/Thr_kinase_AS"/>
</dbReference>
<keyword evidence="9 21" id="KW-0732">Signal</keyword>
<dbReference type="CDD" id="cd14066">
    <property type="entry name" value="STKc_IRAK"/>
    <property type="match status" value="1"/>
</dbReference>
<evidence type="ECO:0000256" key="2">
    <source>
        <dbReference type="ARBA" id="ARBA00008536"/>
    </source>
</evidence>
<evidence type="ECO:0000256" key="6">
    <source>
        <dbReference type="ARBA" id="ARBA00022527"/>
    </source>
</evidence>
<feature type="transmembrane region" description="Helical" evidence="20">
    <location>
        <begin position="262"/>
        <end position="283"/>
    </location>
</feature>
<dbReference type="PANTHER" id="PTHR27007">
    <property type="match status" value="1"/>
</dbReference>
<feature type="chain" id="PRO_5019068161" description="non-specific serine/threonine protein kinase" evidence="21">
    <location>
        <begin position="26"/>
        <end position="652"/>
    </location>
</feature>
<dbReference type="Gene3D" id="1.10.510.10">
    <property type="entry name" value="Transferase(Phosphotransferase) domain 1"/>
    <property type="match status" value="1"/>
</dbReference>
<dbReference type="CDD" id="cd06899">
    <property type="entry name" value="lectin_legume_LecRK_Arcelin_ConA"/>
    <property type="match status" value="1"/>
</dbReference>
<dbReference type="InterPro" id="IPR011009">
    <property type="entry name" value="Kinase-like_dom_sf"/>
</dbReference>
<dbReference type="InterPro" id="IPR000719">
    <property type="entry name" value="Prot_kinase_dom"/>
</dbReference>
<keyword evidence="16 23" id="KW-0675">Receptor</keyword>
<dbReference type="SUPFAM" id="SSF56112">
    <property type="entry name" value="Protein kinase-like (PK-like)"/>
    <property type="match status" value="1"/>
</dbReference>
<evidence type="ECO:0000256" key="7">
    <source>
        <dbReference type="ARBA" id="ARBA00022679"/>
    </source>
</evidence>
<dbReference type="InterPro" id="IPR019825">
    <property type="entry name" value="Lectin_legB_Mn/Ca_BS"/>
</dbReference>
<dbReference type="SUPFAM" id="SSF49899">
    <property type="entry name" value="Concanavalin A-like lectins/glucanases"/>
    <property type="match status" value="1"/>
</dbReference>
<keyword evidence="17" id="KW-0325">Glycoprotein</keyword>
<keyword evidence="13 18" id="KW-0067">ATP-binding</keyword>
<dbReference type="SMART" id="SM00220">
    <property type="entry name" value="S_TKc"/>
    <property type="match status" value="1"/>
</dbReference>
<feature type="domain" description="Protein kinase" evidence="22">
    <location>
        <begin position="326"/>
        <end position="612"/>
    </location>
</feature>
<dbReference type="FunFam" id="3.30.200.20:FF:000178">
    <property type="entry name" value="serine/threonine-protein kinase PBS1-like"/>
    <property type="match status" value="1"/>
</dbReference>
<evidence type="ECO:0000256" key="17">
    <source>
        <dbReference type="ARBA" id="ARBA00023180"/>
    </source>
</evidence>
<dbReference type="Proteomes" id="UP000288805">
    <property type="component" value="Unassembled WGS sequence"/>
</dbReference>
<evidence type="ECO:0000256" key="9">
    <source>
        <dbReference type="ARBA" id="ARBA00022729"/>
    </source>
</evidence>
<comment type="similarity">
    <text evidence="2">In the N-terminal section; belongs to the leguminous lectin family.</text>
</comment>
<evidence type="ECO:0000256" key="13">
    <source>
        <dbReference type="ARBA" id="ARBA00022840"/>
    </source>
</evidence>
<dbReference type="EC" id="2.7.11.1" evidence="4"/>
<comment type="subcellular location">
    <subcellularLocation>
        <location evidence="1">Cell membrane</location>
        <topology evidence="1">Single-pass type I membrane protein</topology>
    </subcellularLocation>
</comment>
<keyword evidence="12 23" id="KW-0418">Kinase</keyword>
<proteinExistence type="inferred from homology"/>